<keyword evidence="3" id="KW-1185">Reference proteome</keyword>
<name>A0A232LRP6_9EURO</name>
<dbReference type="InterPro" id="IPR013762">
    <property type="entry name" value="Integrase-like_cat_sf"/>
</dbReference>
<evidence type="ECO:0000313" key="2">
    <source>
        <dbReference type="EMBL" id="OXV06835.1"/>
    </source>
</evidence>
<dbReference type="GO" id="GO:0015074">
    <property type="term" value="P:DNA integration"/>
    <property type="evidence" value="ECO:0007669"/>
    <property type="project" value="InterPro"/>
</dbReference>
<evidence type="ECO:0000313" key="3">
    <source>
        <dbReference type="Proteomes" id="UP000243515"/>
    </source>
</evidence>
<reference evidence="2 3" key="1">
    <citation type="journal article" date="2015" name="Environ. Microbiol.">
        <title>Metagenome sequence of Elaphomyces granulatus from sporocarp tissue reveals Ascomycota ectomycorrhizal fingerprints of genome expansion and a Proteobacteria-rich microbiome.</title>
        <authorList>
            <person name="Quandt C.A."/>
            <person name="Kohler A."/>
            <person name="Hesse C.N."/>
            <person name="Sharpton T.J."/>
            <person name="Martin F."/>
            <person name="Spatafora J.W."/>
        </authorList>
    </citation>
    <scope>NUCLEOTIDE SEQUENCE [LARGE SCALE GENOMIC DNA]</scope>
    <source>
        <strain evidence="2 3">OSC145934</strain>
    </source>
</reference>
<dbReference type="SUPFAM" id="SSF56349">
    <property type="entry name" value="DNA breaking-rejoining enzymes"/>
    <property type="match status" value="1"/>
</dbReference>
<dbReference type="OrthoDB" id="4183762at2759"/>
<protein>
    <submittedName>
        <fullName evidence="2">Uncharacterized protein</fullName>
    </submittedName>
</protein>
<accession>A0A232LRP6</accession>
<sequence length="274" mass="31764">MLSWLEEYNLPLTFFVLRFLAIVTASSLSGNQRSSTFQFSAVLRTLHKALRSLESPDKTLAYDTFNQYLQRLGRNAGFQDKLTPYCIRRATANAVAAVSTSSLFRQVLGHSRAEIYERYYQSQKVRKSVQAAYLETPEDECERQRRLTKQMERKYGSVPKAKGNDVRTEYVKIGANIRSLRQARQREAFSKIREEFFDKVDTLLIDQQLLGLCVEEFKIDDGEKVQFTFPERTRLAQNLFGPCKSEEDRGKIHARRVQVIANWVSLCNLRTPRN</sequence>
<dbReference type="Pfam" id="PF11917">
    <property type="entry name" value="DUF3435"/>
    <property type="match status" value="2"/>
</dbReference>
<organism evidence="2 3">
    <name type="scientific">Elaphomyces granulatus</name>
    <dbReference type="NCBI Taxonomy" id="519963"/>
    <lineage>
        <taxon>Eukaryota</taxon>
        <taxon>Fungi</taxon>
        <taxon>Dikarya</taxon>
        <taxon>Ascomycota</taxon>
        <taxon>Pezizomycotina</taxon>
        <taxon>Eurotiomycetes</taxon>
        <taxon>Eurotiomycetidae</taxon>
        <taxon>Eurotiales</taxon>
        <taxon>Elaphomycetaceae</taxon>
        <taxon>Elaphomyces</taxon>
    </lineage>
</organism>
<dbReference type="GO" id="GO:0003677">
    <property type="term" value="F:DNA binding"/>
    <property type="evidence" value="ECO:0007669"/>
    <property type="project" value="InterPro"/>
</dbReference>
<dbReference type="PANTHER" id="PTHR37535:SF4">
    <property type="entry name" value="FLUG DOMAIN-CONTAINING PROTEIN"/>
    <property type="match status" value="1"/>
</dbReference>
<dbReference type="Gene3D" id="1.10.443.10">
    <property type="entry name" value="Intergrase catalytic core"/>
    <property type="match status" value="1"/>
</dbReference>
<keyword evidence="1" id="KW-0233">DNA recombination</keyword>
<dbReference type="AlphaFoldDB" id="A0A232LRP6"/>
<dbReference type="EMBL" id="NPHW01005353">
    <property type="protein sequence ID" value="OXV06835.1"/>
    <property type="molecule type" value="Genomic_DNA"/>
</dbReference>
<comment type="caution">
    <text evidence="2">The sequence shown here is derived from an EMBL/GenBank/DDBJ whole genome shotgun (WGS) entry which is preliminary data.</text>
</comment>
<evidence type="ECO:0000256" key="1">
    <source>
        <dbReference type="ARBA" id="ARBA00023172"/>
    </source>
</evidence>
<proteinExistence type="predicted"/>
<dbReference type="InterPro" id="IPR011010">
    <property type="entry name" value="DNA_brk_join_enz"/>
</dbReference>
<dbReference type="GO" id="GO:0006310">
    <property type="term" value="P:DNA recombination"/>
    <property type="evidence" value="ECO:0007669"/>
    <property type="project" value="UniProtKB-KW"/>
</dbReference>
<dbReference type="InterPro" id="IPR021842">
    <property type="entry name" value="DUF3435"/>
</dbReference>
<dbReference type="PANTHER" id="PTHR37535">
    <property type="entry name" value="FLUG DOMAIN PROTEIN"/>
    <property type="match status" value="1"/>
</dbReference>
<dbReference type="Proteomes" id="UP000243515">
    <property type="component" value="Unassembled WGS sequence"/>
</dbReference>
<gene>
    <name evidence="2" type="ORF">Egran_05397</name>
</gene>